<keyword evidence="2" id="KW-0812">Transmembrane</keyword>
<dbReference type="Proteomes" id="UP000326565">
    <property type="component" value="Unassembled WGS sequence"/>
</dbReference>
<feature type="compositionally biased region" description="Polar residues" evidence="1">
    <location>
        <begin position="111"/>
        <end position="124"/>
    </location>
</feature>
<organism evidence="4 5">
    <name type="scientific">Aspergillus leporis</name>
    <dbReference type="NCBI Taxonomy" id="41062"/>
    <lineage>
        <taxon>Eukaryota</taxon>
        <taxon>Fungi</taxon>
        <taxon>Dikarya</taxon>
        <taxon>Ascomycota</taxon>
        <taxon>Pezizomycotina</taxon>
        <taxon>Eurotiomycetes</taxon>
        <taxon>Eurotiomycetidae</taxon>
        <taxon>Eurotiales</taxon>
        <taxon>Aspergillaceae</taxon>
        <taxon>Aspergillus</taxon>
        <taxon>Aspergillus subgen. Circumdati</taxon>
    </lineage>
</organism>
<dbReference type="InterPro" id="IPR046529">
    <property type="entry name" value="DUF6594"/>
</dbReference>
<feature type="compositionally biased region" description="Pro residues" evidence="1">
    <location>
        <begin position="216"/>
        <end position="225"/>
    </location>
</feature>
<accession>A0A5N5X248</accession>
<name>A0A5N5X248_9EURO</name>
<evidence type="ECO:0000313" key="4">
    <source>
        <dbReference type="EMBL" id="KAB8074689.1"/>
    </source>
</evidence>
<reference evidence="4 5" key="1">
    <citation type="submission" date="2019-04" db="EMBL/GenBank/DDBJ databases">
        <title>Friends and foes A comparative genomics study of 23 Aspergillus species from section Flavi.</title>
        <authorList>
            <consortium name="DOE Joint Genome Institute"/>
            <person name="Kjaerbolling I."/>
            <person name="Vesth T."/>
            <person name="Frisvad J.C."/>
            <person name="Nybo J.L."/>
            <person name="Theobald S."/>
            <person name="Kildgaard S."/>
            <person name="Isbrandt T."/>
            <person name="Kuo A."/>
            <person name="Sato A."/>
            <person name="Lyhne E.K."/>
            <person name="Kogle M.E."/>
            <person name="Wiebenga A."/>
            <person name="Kun R.S."/>
            <person name="Lubbers R.J."/>
            <person name="Makela M.R."/>
            <person name="Barry K."/>
            <person name="Chovatia M."/>
            <person name="Clum A."/>
            <person name="Daum C."/>
            <person name="Haridas S."/>
            <person name="He G."/>
            <person name="LaButti K."/>
            <person name="Lipzen A."/>
            <person name="Mondo S."/>
            <person name="Riley R."/>
            <person name="Salamov A."/>
            <person name="Simmons B.A."/>
            <person name="Magnuson J.K."/>
            <person name="Henrissat B."/>
            <person name="Mortensen U.H."/>
            <person name="Larsen T.O."/>
            <person name="Devries R.P."/>
            <person name="Grigoriev I.V."/>
            <person name="Machida M."/>
            <person name="Baker S.E."/>
            <person name="Andersen M.R."/>
        </authorList>
    </citation>
    <scope>NUCLEOTIDE SEQUENCE [LARGE SCALE GENOMIC DNA]</scope>
    <source>
        <strain evidence="4 5">CBS 151.66</strain>
    </source>
</reference>
<dbReference type="Pfam" id="PF20237">
    <property type="entry name" value="DUF6594"/>
    <property type="match status" value="1"/>
</dbReference>
<evidence type="ECO:0000259" key="3">
    <source>
        <dbReference type="Pfam" id="PF20237"/>
    </source>
</evidence>
<evidence type="ECO:0000256" key="2">
    <source>
        <dbReference type="SAM" id="Phobius"/>
    </source>
</evidence>
<feature type="transmembrane region" description="Helical" evidence="2">
    <location>
        <begin position="445"/>
        <end position="463"/>
    </location>
</feature>
<feature type="compositionally biased region" description="Polar residues" evidence="1">
    <location>
        <begin position="54"/>
        <end position="67"/>
    </location>
</feature>
<keyword evidence="2" id="KW-1133">Transmembrane helix</keyword>
<proteinExistence type="predicted"/>
<protein>
    <recommendedName>
        <fullName evidence="3">DUF6594 domain-containing protein</fullName>
    </recommendedName>
</protein>
<feature type="transmembrane region" description="Helical" evidence="2">
    <location>
        <begin position="475"/>
        <end position="493"/>
    </location>
</feature>
<feature type="region of interest" description="Disordered" evidence="1">
    <location>
        <begin position="1"/>
        <end position="175"/>
    </location>
</feature>
<sequence>MPLYPGSKRFMKASKDSGNRAPIASIVSLKTHSTSKGLRPPTESTKKGGHPAMSKSNTSSADAQKTQVARDPKFKATGPESKVPNVFEYLESNSDSNSDSDHSFSEDDDILNNTPNTSYVSSKTPHLGLARQTDLTAQGANARSRTSSVKSKGSKDAHQASALLSLSAKNNTSQRKMPMEGYLTEDSNNSEKQNLHLKSRPETYYPYRKSASSQRPPLPPSPPQSPEEDPHRLNRRSRRNTQSSHVSSGYGLLTWQLSSSVDKEDHCLPPLYRRFENLNHRVLLYLQDEIAQMEEELGVLDEYEELNRISTAEQERTKIVPASRRMDAQAQVYSSLHYRREEIMTALTHKTQQYNNALSAYSKVLQTLPSASDKDIDTYRNWMDENSPIALAETRFLDHSKDLVSLASRAVSSPTPVFSAIIIASAAILLPLLAFSMISEFSGRLLIVAVVGGAASAIASKSSTGAEQLVASQDGWRTATLYFGFMSMAAMFIP</sequence>
<keyword evidence="5" id="KW-1185">Reference proteome</keyword>
<evidence type="ECO:0000256" key="1">
    <source>
        <dbReference type="SAM" id="MobiDB-lite"/>
    </source>
</evidence>
<dbReference type="PANTHER" id="PTHR34502">
    <property type="entry name" value="DUF6594 DOMAIN-CONTAINING PROTEIN-RELATED"/>
    <property type="match status" value="1"/>
</dbReference>
<dbReference type="OrthoDB" id="5416037at2759"/>
<evidence type="ECO:0000313" key="5">
    <source>
        <dbReference type="Proteomes" id="UP000326565"/>
    </source>
</evidence>
<dbReference type="EMBL" id="ML732205">
    <property type="protein sequence ID" value="KAB8074689.1"/>
    <property type="molecule type" value="Genomic_DNA"/>
</dbReference>
<gene>
    <name evidence="4" type="ORF">BDV29DRAFT_117466</name>
</gene>
<feature type="domain" description="DUF6594" evidence="3">
    <location>
        <begin position="256"/>
        <end position="471"/>
    </location>
</feature>
<feature type="region of interest" description="Disordered" evidence="1">
    <location>
        <begin position="207"/>
        <end position="246"/>
    </location>
</feature>
<keyword evidence="2" id="KW-0472">Membrane</keyword>
<feature type="transmembrane region" description="Helical" evidence="2">
    <location>
        <begin position="417"/>
        <end position="438"/>
    </location>
</feature>
<feature type="compositionally biased region" description="Polar residues" evidence="1">
    <location>
        <begin position="133"/>
        <end position="151"/>
    </location>
</feature>
<dbReference type="PANTHER" id="PTHR34502:SF6">
    <property type="entry name" value="DUF6594 DOMAIN-CONTAINING PROTEIN"/>
    <property type="match status" value="1"/>
</dbReference>
<dbReference type="AlphaFoldDB" id="A0A5N5X248"/>